<reference evidence="3 4" key="1">
    <citation type="submission" date="2018-02" db="EMBL/GenBank/DDBJ databases">
        <title>The genomes of Aspergillus section Nigri reveals drivers in fungal speciation.</title>
        <authorList>
            <consortium name="DOE Joint Genome Institute"/>
            <person name="Vesth T.C."/>
            <person name="Nybo J."/>
            <person name="Theobald S."/>
            <person name="Brandl J."/>
            <person name="Frisvad J.C."/>
            <person name="Nielsen K.F."/>
            <person name="Lyhne E.K."/>
            <person name="Kogle M.E."/>
            <person name="Kuo A."/>
            <person name="Riley R."/>
            <person name="Clum A."/>
            <person name="Nolan M."/>
            <person name="Lipzen A."/>
            <person name="Salamov A."/>
            <person name="Henrissat B."/>
            <person name="Wiebenga A."/>
            <person name="De vries R.P."/>
            <person name="Grigoriev I.V."/>
            <person name="Mortensen U.H."/>
            <person name="Andersen M.R."/>
            <person name="Baker S.E."/>
        </authorList>
    </citation>
    <scope>NUCLEOTIDE SEQUENCE [LARGE SCALE GENOMIC DNA]</scope>
    <source>
        <strain evidence="3 4">CBS 707.79</strain>
    </source>
</reference>
<feature type="compositionally biased region" description="Low complexity" evidence="1">
    <location>
        <begin position="133"/>
        <end position="147"/>
    </location>
</feature>
<feature type="compositionally biased region" description="Polar residues" evidence="1">
    <location>
        <begin position="961"/>
        <end position="975"/>
    </location>
</feature>
<feature type="compositionally biased region" description="Polar residues" evidence="1">
    <location>
        <begin position="998"/>
        <end position="1010"/>
    </location>
</feature>
<evidence type="ECO:0000313" key="4">
    <source>
        <dbReference type="Proteomes" id="UP000247810"/>
    </source>
</evidence>
<dbReference type="Proteomes" id="UP000247810">
    <property type="component" value="Unassembled WGS sequence"/>
</dbReference>
<sequence length="1092" mass="127305">MPPVPLQRRPLSHEDPSLSDDDVGLLYQVITRAERDPEVERLPYRVLFDAYDEVIAEHGVDADPGYACMRFLLKMGSKDAVGSSLFEKFEHLLERNGIVIEFGEDDGYDSTFADSVPSIDSRLRRRARESPEATTPAPTQTQTQTQTPRRRRASFNSMYDAGDDPTQRSFINRPSSRSSMSRIQTGKPDYPFTTSPKRAGASDSPDRTQLIAQFIDVGRRLMSRMDILAANPSSAHAPAPVENPLPNGLYARSAVDRDRSERIAEASRARRSKASSHGSDEEGDQSSVSSQEGSDKPIERPELPPEMLYRPSLSDLLRDASTFNMYRQRAINRRLITQWLKKAIQGRQSNQSMETVAINRDRHTLLRQAFETWHRIIQNKRQEARTERFFNHLGERAGRARDLYLLTKAFSHWAQLTSEEIARTSAARRRVLSVKYFHAWREITAVNELKAQRFAVRGPFNAWLKRTRQIKEAETKAVAIQNDKSKNTFYWQWFWSFCEQRAPQWYDHCLKRRSLLYWLRKFRTNRECMYEIDIRNRRIALGSAWQVWVQRTEEVVVAERQVVSTERRQLLQGAFGEWRIQSHLAPAASRVSSFVDRHILQAAYMQWVRRLQMLKQAREMNRQRIIRNAWTNWNDLLRCRALHARIEERLKLEAMYKWILAERFRLMQRVREQRIKREVFSAFVTNVRGTYSQLLDRAESFESQRNQDLVKSKLDRWRYQLALQREREVVANEFYYPRLAEESLVAWRSKYQHVVEIEGWAQNARFYFLATKFTKKWRVATVDSVRRRRQDAYVRTRRKLKINLATKALTTWYSRSQYIADMDQQAMQISREKTLGISFELLERWHDKTMNRIQDCNDADHHYARQIANEHMVRWAEALIECQRKQEQADSVNRLRVLVQANVNLRKLSFRVFQVKSSAETAEAMKERNLRKHSRGMFRNWLEKARLKIESRDSPGPLLSPTKQYDGATSTNPNQRIFDPWYQAATPFKATEPPDPQPRSTTPLATPNFLSSPSRRAARARAMAQASTTPATPLYTPFASRLLRAGAILPQTASSRRKTGRGSSLGTSVRFVDVDEEPESPTDGRKSASRRP</sequence>
<protein>
    <submittedName>
        <fullName evidence="3">Centrin-binding protein Sfi1</fullName>
    </submittedName>
</protein>
<dbReference type="STRING" id="1448320.A0A319DQ57"/>
<feature type="region of interest" description="Disordered" evidence="1">
    <location>
        <begin position="1048"/>
        <end position="1092"/>
    </location>
</feature>
<dbReference type="EMBL" id="KZ825800">
    <property type="protein sequence ID" value="PYH99701.1"/>
    <property type="molecule type" value="Genomic_DNA"/>
</dbReference>
<keyword evidence="4" id="KW-1185">Reference proteome</keyword>
<feature type="region of interest" description="Disordered" evidence="1">
    <location>
        <begin position="952"/>
        <end position="1019"/>
    </location>
</feature>
<evidence type="ECO:0000313" key="3">
    <source>
        <dbReference type="EMBL" id="PYH99701.1"/>
    </source>
</evidence>
<dbReference type="VEuPathDB" id="FungiDB:BO71DRAFT_313356"/>
<feature type="region of interest" description="Disordered" evidence="1">
    <location>
        <begin position="232"/>
        <end position="306"/>
    </location>
</feature>
<proteinExistence type="predicted"/>
<evidence type="ECO:0000259" key="2">
    <source>
        <dbReference type="Pfam" id="PF08457"/>
    </source>
</evidence>
<dbReference type="InterPro" id="IPR013665">
    <property type="entry name" value="Sfi1_dom"/>
</dbReference>
<feature type="compositionally biased region" description="Basic and acidic residues" evidence="1">
    <location>
        <begin position="254"/>
        <end position="268"/>
    </location>
</feature>
<dbReference type="OrthoDB" id="5215300at2759"/>
<feature type="compositionally biased region" description="Polar residues" evidence="1">
    <location>
        <begin position="167"/>
        <end position="184"/>
    </location>
</feature>
<accession>A0A319DQ57</accession>
<feature type="compositionally biased region" description="Basic and acidic residues" evidence="1">
    <location>
        <begin position="293"/>
        <end position="303"/>
    </location>
</feature>
<gene>
    <name evidence="3" type="ORF">BO71DRAFT_313356</name>
</gene>
<feature type="region of interest" description="Disordered" evidence="1">
    <location>
        <begin position="111"/>
        <end position="207"/>
    </location>
</feature>
<dbReference type="Pfam" id="PF08457">
    <property type="entry name" value="Sfi1"/>
    <property type="match status" value="1"/>
</dbReference>
<dbReference type="AlphaFoldDB" id="A0A319DQ57"/>
<name>A0A319DQ57_9EURO</name>
<organism evidence="3 4">
    <name type="scientific">Aspergillus ellipticus CBS 707.79</name>
    <dbReference type="NCBI Taxonomy" id="1448320"/>
    <lineage>
        <taxon>Eukaryota</taxon>
        <taxon>Fungi</taxon>
        <taxon>Dikarya</taxon>
        <taxon>Ascomycota</taxon>
        <taxon>Pezizomycotina</taxon>
        <taxon>Eurotiomycetes</taxon>
        <taxon>Eurotiomycetidae</taxon>
        <taxon>Eurotiales</taxon>
        <taxon>Aspergillaceae</taxon>
        <taxon>Aspergillus</taxon>
        <taxon>Aspergillus subgen. Circumdati</taxon>
    </lineage>
</organism>
<evidence type="ECO:0000256" key="1">
    <source>
        <dbReference type="SAM" id="MobiDB-lite"/>
    </source>
</evidence>
<feature type="domain" description="Sfi1 spindle body" evidence="2">
    <location>
        <begin position="377"/>
        <end position="945"/>
    </location>
</feature>